<evidence type="ECO:0000256" key="3">
    <source>
        <dbReference type="ARBA" id="ARBA00006534"/>
    </source>
</evidence>
<dbReference type="SUPFAM" id="SSF52317">
    <property type="entry name" value="Class I glutamine amidotransferase-like"/>
    <property type="match status" value="1"/>
</dbReference>
<evidence type="ECO:0000256" key="1">
    <source>
        <dbReference type="ARBA" id="ARBA00001092"/>
    </source>
</evidence>
<gene>
    <name evidence="9" type="ORF">SY85_22220</name>
</gene>
<evidence type="ECO:0000256" key="6">
    <source>
        <dbReference type="ARBA" id="ARBA00022670"/>
    </source>
</evidence>
<evidence type="ECO:0000256" key="7">
    <source>
        <dbReference type="ARBA" id="ARBA00022801"/>
    </source>
</evidence>
<dbReference type="AlphaFoldDB" id="A0A172U1A7"/>
<keyword evidence="6" id="KW-0645">Protease</keyword>
<evidence type="ECO:0000313" key="9">
    <source>
        <dbReference type="EMBL" id="ANE52787.1"/>
    </source>
</evidence>
<comment type="function">
    <text evidence="2">Exopeptidase that catalyzes the hydrolytic cleavage of multi-L-arginyl-poly-L-aspartic acid (cyanophycin; a water-insoluble reserve polymer) into aspartate-arginine dipeptides.</text>
</comment>
<sequence length="297" mass="32276">MLNPKGKLIAVGGAEDKGTDLETGEIHRNNLNFFELGILRRIVEEAGGNSARIEVITTASTIPTEVGDNYLNAFGKIGCENVGVMHIRNRADATNEEYLNRIRQCDAVMFSGGNQLRLTATFGGTEFLNILLNRFQYENFVVAGTSAGAMAMSNTMIYEGNATRAHLKGEVKITTGLGFIDDVIIDSHFEKRGRFGRLAQAVATNPSCIGLGLGEDTGMLITDGNRMEAIGSGLVIIVDGHEIQHSNVADIPEGNPISIENLKVHFCEKGNGYIRNSRKFLMEAKEGALIKKQIEVE</sequence>
<name>A0A172U1A7_9BACT</name>
<dbReference type="KEGG" id="fla:SY85_22220"/>
<dbReference type="GO" id="GO:0006508">
    <property type="term" value="P:proteolysis"/>
    <property type="evidence" value="ECO:0007669"/>
    <property type="project" value="UniProtKB-KW"/>
</dbReference>
<evidence type="ECO:0000256" key="2">
    <source>
        <dbReference type="ARBA" id="ARBA00002039"/>
    </source>
</evidence>
<evidence type="ECO:0000256" key="4">
    <source>
        <dbReference type="ARBA" id="ARBA00013115"/>
    </source>
</evidence>
<accession>A0A172U1A7</accession>
<dbReference type="Gene3D" id="3.40.50.880">
    <property type="match status" value="1"/>
</dbReference>
<proteinExistence type="inferred from homology"/>
<evidence type="ECO:0000256" key="8">
    <source>
        <dbReference type="ARBA" id="ARBA00022825"/>
    </source>
</evidence>
<dbReference type="Pfam" id="PF03575">
    <property type="entry name" value="Peptidase_S51"/>
    <property type="match status" value="1"/>
</dbReference>
<keyword evidence="10" id="KW-1185">Reference proteome</keyword>
<comment type="similarity">
    <text evidence="3">Belongs to the peptidase S51 family.</text>
</comment>
<dbReference type="PANTHER" id="PTHR36175">
    <property type="entry name" value="CYANOPHYCINASE"/>
    <property type="match status" value="1"/>
</dbReference>
<dbReference type="GO" id="GO:0008241">
    <property type="term" value="F:peptidyl-dipeptidase activity"/>
    <property type="evidence" value="ECO:0007669"/>
    <property type="project" value="UniProtKB-EC"/>
</dbReference>
<keyword evidence="8" id="KW-0720">Serine protease</keyword>
<dbReference type="STRING" id="1492898.SY85_22220"/>
<dbReference type="EC" id="3.4.15.6" evidence="4"/>
<keyword evidence="7" id="KW-0378">Hydrolase</keyword>
<dbReference type="RefSeq" id="WP_066407874.1">
    <property type="nucleotide sequence ID" value="NZ_CP011390.1"/>
</dbReference>
<dbReference type="CDD" id="cd03145">
    <property type="entry name" value="GAT1_cyanophycinase"/>
    <property type="match status" value="1"/>
</dbReference>
<dbReference type="GO" id="GO:0008236">
    <property type="term" value="F:serine-type peptidase activity"/>
    <property type="evidence" value="ECO:0007669"/>
    <property type="project" value="UniProtKB-KW"/>
</dbReference>
<organism evidence="9 10">
    <name type="scientific">Flavisolibacter tropicus</name>
    <dbReference type="NCBI Taxonomy" id="1492898"/>
    <lineage>
        <taxon>Bacteria</taxon>
        <taxon>Pseudomonadati</taxon>
        <taxon>Bacteroidota</taxon>
        <taxon>Chitinophagia</taxon>
        <taxon>Chitinophagales</taxon>
        <taxon>Chitinophagaceae</taxon>
        <taxon>Flavisolibacter</taxon>
    </lineage>
</organism>
<comment type="catalytic activity">
    <reaction evidence="1">
        <text>[L-4-(L-arginin-2-N-yl)aspartate](n) + H2O = [L-4-(L-arginin-2-N-yl)aspartate](n-1) + L-4-(L-arginin-2-N-yl)aspartate</text>
        <dbReference type="Rhea" id="RHEA:12845"/>
        <dbReference type="Rhea" id="RHEA-COMP:13728"/>
        <dbReference type="Rhea" id="RHEA-COMP:13734"/>
        <dbReference type="ChEBI" id="CHEBI:15377"/>
        <dbReference type="ChEBI" id="CHEBI:137986"/>
        <dbReference type="ChEBI" id="CHEBI:137991"/>
        <dbReference type="EC" id="3.4.15.6"/>
    </reaction>
</comment>
<dbReference type="Proteomes" id="UP000077177">
    <property type="component" value="Chromosome"/>
</dbReference>
<reference evidence="10" key="1">
    <citation type="submission" date="2015-01" db="EMBL/GenBank/DDBJ databases">
        <title>Flavisolibacter sp./LCS9/ whole genome sequencing.</title>
        <authorList>
            <person name="Kim M.K."/>
            <person name="Srinivasan S."/>
            <person name="Lee J.-J."/>
        </authorList>
    </citation>
    <scope>NUCLEOTIDE SEQUENCE [LARGE SCALE GENOMIC DNA]</scope>
    <source>
        <strain evidence="10">LCS9</strain>
    </source>
</reference>
<dbReference type="PATRIC" id="fig|1492898.3.peg.4825"/>
<evidence type="ECO:0000313" key="10">
    <source>
        <dbReference type="Proteomes" id="UP000077177"/>
    </source>
</evidence>
<dbReference type="PANTHER" id="PTHR36175:SF1">
    <property type="entry name" value="CYANOPHYCINASE"/>
    <property type="match status" value="1"/>
</dbReference>
<protein>
    <recommendedName>
        <fullName evidence="5">Cyanophycinase</fullName>
        <ecNumber evidence="4">3.4.15.6</ecNumber>
    </recommendedName>
</protein>
<dbReference type="EMBL" id="CP011390">
    <property type="protein sequence ID" value="ANE52787.1"/>
    <property type="molecule type" value="Genomic_DNA"/>
</dbReference>
<dbReference type="OrthoDB" id="9799980at2"/>
<reference evidence="9 10" key="2">
    <citation type="journal article" date="2016" name="Int. J. Syst. Evol. Microbiol.">
        <title>Flavisolibacter tropicus sp. nov., isolated from tropical soil.</title>
        <authorList>
            <person name="Lee J.J."/>
            <person name="Kang M.S."/>
            <person name="Kim G.S."/>
            <person name="Lee C.S."/>
            <person name="Lim S."/>
            <person name="Lee J."/>
            <person name="Roh S.H."/>
            <person name="Kang H."/>
            <person name="Ha J.M."/>
            <person name="Bae S."/>
            <person name="Jung H.Y."/>
            <person name="Kim M.K."/>
        </authorList>
    </citation>
    <scope>NUCLEOTIDE SEQUENCE [LARGE SCALE GENOMIC DNA]</scope>
    <source>
        <strain evidence="9 10">LCS9</strain>
    </source>
</reference>
<dbReference type="InterPro" id="IPR029062">
    <property type="entry name" value="Class_I_gatase-like"/>
</dbReference>
<dbReference type="InterPro" id="IPR005320">
    <property type="entry name" value="Peptidase_S51"/>
</dbReference>
<dbReference type="InterPro" id="IPR011811">
    <property type="entry name" value="Peptidase_S51_cyanophycinase"/>
</dbReference>
<evidence type="ECO:0000256" key="5">
    <source>
        <dbReference type="ARBA" id="ARBA00015719"/>
    </source>
</evidence>
<dbReference type="NCBIfam" id="TIGR02069">
    <property type="entry name" value="cyanophycinase"/>
    <property type="match status" value="1"/>
</dbReference>